<dbReference type="OrthoDB" id="1490993at2"/>
<name>F2IGD0_FLUTR</name>
<proteinExistence type="predicted"/>
<reference evidence="3" key="2">
    <citation type="submission" date="2011-02" db="EMBL/GenBank/DDBJ databases">
        <title>The complete genome of Fluviicola taffensis DSM 16823.</title>
        <authorList>
            <consortium name="US DOE Joint Genome Institute (JGI-PGF)"/>
            <person name="Lucas S."/>
            <person name="Copeland A."/>
            <person name="Lapidus A."/>
            <person name="Bruce D."/>
            <person name="Goodwin L."/>
            <person name="Pitluck S."/>
            <person name="Kyrpides N."/>
            <person name="Mavromatis K."/>
            <person name="Ivanova N."/>
            <person name="Mikhailova N."/>
            <person name="Pagani I."/>
            <person name="Chertkov O."/>
            <person name="Detter J.C."/>
            <person name="Han C."/>
            <person name="Tapia R."/>
            <person name="Land M."/>
            <person name="Hauser L."/>
            <person name="Markowitz V."/>
            <person name="Cheng J.-F."/>
            <person name="Hugenholtz P."/>
            <person name="Woyke T."/>
            <person name="Wu D."/>
            <person name="Tindall B."/>
            <person name="Pomrenke H.G."/>
            <person name="Brambilla E."/>
            <person name="Klenk H.-P."/>
            <person name="Eisen J.A."/>
        </authorList>
    </citation>
    <scope>NUCLEOTIDE SEQUENCE [LARGE SCALE GENOMIC DNA]</scope>
    <source>
        <strain evidence="3">DSM 16823 / RW262 / RW262</strain>
    </source>
</reference>
<evidence type="ECO:0000256" key="1">
    <source>
        <dbReference type="SAM" id="SignalP"/>
    </source>
</evidence>
<gene>
    <name evidence="2" type="ordered locus">Fluta_3830</name>
</gene>
<dbReference type="RefSeq" id="WP_013688554.1">
    <property type="nucleotide sequence ID" value="NC_015321.1"/>
</dbReference>
<dbReference type="Proteomes" id="UP000007463">
    <property type="component" value="Chromosome"/>
</dbReference>
<evidence type="ECO:0000313" key="2">
    <source>
        <dbReference type="EMBL" id="AEA45796.1"/>
    </source>
</evidence>
<evidence type="ECO:0000313" key="3">
    <source>
        <dbReference type="Proteomes" id="UP000007463"/>
    </source>
</evidence>
<organism evidence="2 3">
    <name type="scientific">Fluviicola taffensis (strain DSM 16823 / NCIMB 13979 / RW262)</name>
    <dbReference type="NCBI Taxonomy" id="755732"/>
    <lineage>
        <taxon>Bacteria</taxon>
        <taxon>Pseudomonadati</taxon>
        <taxon>Bacteroidota</taxon>
        <taxon>Flavobacteriia</taxon>
        <taxon>Flavobacteriales</taxon>
        <taxon>Crocinitomicaceae</taxon>
        <taxon>Fluviicola</taxon>
    </lineage>
</organism>
<dbReference type="STRING" id="755732.Fluta_3830"/>
<feature type="chain" id="PRO_5003278398" evidence="1">
    <location>
        <begin position="19"/>
        <end position="179"/>
    </location>
</feature>
<accession>F2IGD0</accession>
<sequence precursor="true">MNKLLLFFLSLMSGISFAQELSSAQKKEWKTELQKMEKSDQYYRVKMAKNPALNNDSIWKLQSDIDSINKATFVELTTKYGYPTMGRVRYAGTIGMILHFTLEEDFIQLKELFYSELKKGNMPPKEYAWWYDRCQRNMHQPIYFGQYTNEKFCGDQLKLFNERRKEIGLEELVGNLNCI</sequence>
<dbReference type="AlphaFoldDB" id="F2IGD0"/>
<keyword evidence="3" id="KW-1185">Reference proteome</keyword>
<dbReference type="KEGG" id="fte:Fluta_3830"/>
<protein>
    <submittedName>
        <fullName evidence="2">Uncharacterized protein</fullName>
    </submittedName>
</protein>
<dbReference type="EMBL" id="CP002542">
    <property type="protein sequence ID" value="AEA45796.1"/>
    <property type="molecule type" value="Genomic_DNA"/>
</dbReference>
<feature type="signal peptide" evidence="1">
    <location>
        <begin position="1"/>
        <end position="18"/>
    </location>
</feature>
<keyword evidence="1" id="KW-0732">Signal</keyword>
<reference evidence="2 3" key="1">
    <citation type="journal article" date="2011" name="Stand. Genomic Sci.">
        <title>Complete genome sequence of the gliding freshwater bacterium Fluviicola taffensis type strain (RW262).</title>
        <authorList>
            <person name="Woyke T."/>
            <person name="Chertkov O."/>
            <person name="Lapidus A."/>
            <person name="Nolan M."/>
            <person name="Lucas S."/>
            <person name="Del Rio T.G."/>
            <person name="Tice H."/>
            <person name="Cheng J.F."/>
            <person name="Tapia R."/>
            <person name="Han C."/>
            <person name="Goodwin L."/>
            <person name="Pitluck S."/>
            <person name="Liolios K."/>
            <person name="Pagani I."/>
            <person name="Ivanova N."/>
            <person name="Huntemann M."/>
            <person name="Mavromatis K."/>
            <person name="Mikhailova N."/>
            <person name="Pati A."/>
            <person name="Chen A."/>
            <person name="Palaniappan K."/>
            <person name="Land M."/>
            <person name="Hauser L."/>
            <person name="Brambilla E.M."/>
            <person name="Rohde M."/>
            <person name="Mwirichia R."/>
            <person name="Sikorski J."/>
            <person name="Tindall B.J."/>
            <person name="Goker M."/>
            <person name="Bristow J."/>
            <person name="Eisen J.A."/>
            <person name="Markowitz V."/>
            <person name="Hugenholtz P."/>
            <person name="Klenk H.P."/>
            <person name="Kyrpides N.C."/>
        </authorList>
    </citation>
    <scope>NUCLEOTIDE SEQUENCE [LARGE SCALE GENOMIC DNA]</scope>
    <source>
        <strain evidence="3">DSM 16823 / RW262 / RW262</strain>
    </source>
</reference>
<dbReference type="HOGENOM" id="CLU_1501388_0_0_10"/>